<keyword evidence="8" id="KW-1185">Reference proteome</keyword>
<dbReference type="InterPro" id="IPR036390">
    <property type="entry name" value="WH_DNA-bd_sf"/>
</dbReference>
<comment type="similarity">
    <text evidence="5">Belongs to the HrcA family.</text>
</comment>
<dbReference type="PANTHER" id="PTHR34824">
    <property type="entry name" value="HEAT-INDUCIBLE TRANSCRIPTION REPRESSOR HRCA"/>
    <property type="match status" value="1"/>
</dbReference>
<evidence type="ECO:0000259" key="6">
    <source>
        <dbReference type="Pfam" id="PF01628"/>
    </source>
</evidence>
<organism evidence="7 8">
    <name type="scientific">Candidatus Neomicrothrix parvicella RN1</name>
    <dbReference type="NCBI Taxonomy" id="1229780"/>
    <lineage>
        <taxon>Bacteria</taxon>
        <taxon>Bacillati</taxon>
        <taxon>Actinomycetota</taxon>
        <taxon>Acidimicrobiia</taxon>
        <taxon>Acidimicrobiales</taxon>
        <taxon>Microthrixaceae</taxon>
        <taxon>Candidatus Neomicrothrix</taxon>
    </lineage>
</organism>
<dbReference type="NCBIfam" id="TIGR00331">
    <property type="entry name" value="hrcA"/>
    <property type="match status" value="1"/>
</dbReference>
<dbReference type="Proteomes" id="UP000018291">
    <property type="component" value="Unassembled WGS sequence"/>
</dbReference>
<comment type="caution">
    <text evidence="7">The sequence shown here is derived from an EMBL/GenBank/DDBJ whole genome shotgun (WGS) entry which is preliminary data.</text>
</comment>
<accession>R4Z6Y4</accession>
<name>R4Z6Y4_9ACTN</name>
<evidence type="ECO:0000256" key="5">
    <source>
        <dbReference type="HAMAP-Rule" id="MF_00081"/>
    </source>
</evidence>
<dbReference type="Gene3D" id="3.30.390.60">
    <property type="entry name" value="Heat-inducible transcription repressor hrca homolog, domain 3"/>
    <property type="match status" value="1"/>
</dbReference>
<evidence type="ECO:0000256" key="4">
    <source>
        <dbReference type="ARBA" id="ARBA00023163"/>
    </source>
</evidence>
<dbReference type="Gene3D" id="3.30.450.40">
    <property type="match status" value="1"/>
</dbReference>
<dbReference type="InterPro" id="IPR021153">
    <property type="entry name" value="HrcA_C"/>
</dbReference>
<dbReference type="EMBL" id="CANL01000078">
    <property type="protein sequence ID" value="CCM65741.1"/>
    <property type="molecule type" value="Genomic_DNA"/>
</dbReference>
<keyword evidence="1 5" id="KW-0678">Repressor</keyword>
<dbReference type="AlphaFoldDB" id="R4Z6Y4"/>
<keyword evidence="3 5" id="KW-0346">Stress response</keyword>
<dbReference type="STRING" id="1229780.BN381_80271"/>
<dbReference type="PANTHER" id="PTHR34824:SF1">
    <property type="entry name" value="HEAT-INDUCIBLE TRANSCRIPTION REPRESSOR HRCA"/>
    <property type="match status" value="1"/>
</dbReference>
<dbReference type="SUPFAM" id="SSF55781">
    <property type="entry name" value="GAF domain-like"/>
    <property type="match status" value="1"/>
</dbReference>
<dbReference type="PIRSF" id="PIRSF005485">
    <property type="entry name" value="HrcA"/>
    <property type="match status" value="1"/>
</dbReference>
<keyword evidence="4 5" id="KW-0804">Transcription</keyword>
<comment type="function">
    <text evidence="5">Negative regulator of class I heat shock genes (grpE-dnaK-dnaJ and groELS operons). Prevents heat-shock induction of these operons.</text>
</comment>
<dbReference type="InterPro" id="IPR036388">
    <property type="entry name" value="WH-like_DNA-bd_sf"/>
</dbReference>
<dbReference type="HAMAP" id="MF_00081">
    <property type="entry name" value="HrcA"/>
    <property type="match status" value="1"/>
</dbReference>
<dbReference type="HOGENOM" id="CLU_050019_2_0_11"/>
<evidence type="ECO:0000313" key="8">
    <source>
        <dbReference type="Proteomes" id="UP000018291"/>
    </source>
</evidence>
<dbReference type="RefSeq" id="WP_012230753.1">
    <property type="nucleotide sequence ID" value="NZ_HG422565.1"/>
</dbReference>
<dbReference type="SUPFAM" id="SSF46785">
    <property type="entry name" value="Winged helix' DNA-binding domain"/>
    <property type="match status" value="1"/>
</dbReference>
<protein>
    <recommendedName>
        <fullName evidence="5">Heat-inducible transcription repressor HrcA</fullName>
    </recommendedName>
</protein>
<dbReference type="GO" id="GO:0045892">
    <property type="term" value="P:negative regulation of DNA-templated transcription"/>
    <property type="evidence" value="ECO:0007669"/>
    <property type="project" value="UniProtKB-UniRule"/>
</dbReference>
<evidence type="ECO:0000256" key="2">
    <source>
        <dbReference type="ARBA" id="ARBA00023015"/>
    </source>
</evidence>
<reference evidence="7 8" key="1">
    <citation type="journal article" date="2013" name="ISME J.">
        <title>Metabolic model for the filamentous 'Candidatus Microthrix parvicella' based on genomic and metagenomic analyses.</title>
        <authorList>
            <person name="Jon McIlroy S."/>
            <person name="Kristiansen R."/>
            <person name="Albertsen M."/>
            <person name="Michael Karst S."/>
            <person name="Rossetti S."/>
            <person name="Lund Nielsen J."/>
            <person name="Tandoi V."/>
            <person name="James Seviour R."/>
            <person name="Nielsen P.H."/>
        </authorList>
    </citation>
    <scope>NUCLEOTIDE SEQUENCE [LARGE SCALE GENOMIC DNA]</scope>
    <source>
        <strain evidence="7 8">RN1</strain>
    </source>
</reference>
<dbReference type="InterPro" id="IPR023120">
    <property type="entry name" value="WHTH_transcript_rep_HrcA_IDD"/>
</dbReference>
<gene>
    <name evidence="5" type="primary">hrcA</name>
    <name evidence="7" type="ORF">BN381_80271</name>
</gene>
<evidence type="ECO:0000256" key="1">
    <source>
        <dbReference type="ARBA" id="ARBA00022491"/>
    </source>
</evidence>
<dbReference type="InterPro" id="IPR002571">
    <property type="entry name" value="HrcA"/>
</dbReference>
<sequence length="351" mass="37195">MADERRVVLDDRKSAVLRAVVQSYIETAQPVGSGNVAGVPGVEVSSATVRNDMTFLEQEGYLAQPHKSAGRIPTEKGYRFFVDHLELPSELDEPESQRVGQFFAHAHGELEGLFQEASHHLARLTSTAALTVGERGSTETVRSVQLVSLSDRLVVAVAVLSNGMLAKRTVELLTPLDDAQLAVATSVLSARMDGVSVDDMVGGRTPTLAEAAPRVAPGTPEVALVDEVLAGLAEAMGHDHTGLYVEGASNMARSFEEIDTLHRVLALLEQQVVVVGLLRELIEKGLTVAIGSETGLSPLSDCSLVVAPVMVGPDRAATLAVLGPTRMNYSDTLSAVDTVSRELTRALGEGD</sequence>
<dbReference type="Pfam" id="PF01628">
    <property type="entry name" value="HrcA"/>
    <property type="match status" value="1"/>
</dbReference>
<evidence type="ECO:0000313" key="7">
    <source>
        <dbReference type="EMBL" id="CCM65741.1"/>
    </source>
</evidence>
<dbReference type="GO" id="GO:0003677">
    <property type="term" value="F:DNA binding"/>
    <property type="evidence" value="ECO:0007669"/>
    <property type="project" value="InterPro"/>
</dbReference>
<proteinExistence type="inferred from homology"/>
<evidence type="ECO:0000256" key="3">
    <source>
        <dbReference type="ARBA" id="ARBA00023016"/>
    </source>
</evidence>
<dbReference type="InterPro" id="IPR029016">
    <property type="entry name" value="GAF-like_dom_sf"/>
</dbReference>
<dbReference type="eggNOG" id="COG1420">
    <property type="taxonomic scope" value="Bacteria"/>
</dbReference>
<feature type="domain" description="Heat-inducible transcription repressor HrcA C-terminal" evidence="6">
    <location>
        <begin position="112"/>
        <end position="332"/>
    </location>
</feature>
<dbReference type="Gene3D" id="1.10.10.10">
    <property type="entry name" value="Winged helix-like DNA-binding domain superfamily/Winged helix DNA-binding domain"/>
    <property type="match status" value="1"/>
</dbReference>
<keyword evidence="2 5" id="KW-0805">Transcription regulation</keyword>